<sequence>MSCFSGCSGEPVYCVELSHTMSDRLAERRKSGHILRCRQGRRGRRLRSGGLFISSACRTRHSLPYGSADDVTLLGAHRKKTQGSSVRQPPVIQGSDLTSVTATTKADVQSDGADAVDSRSRRGFNTRQLTDTTRTNEMLLCNCNVQSSTFQEIQSKLKIQPHMSQHQAYDFISRGLLSATGLKQNEADKAGVSFPNSAPSRGRIRLPPASGQK</sequence>
<protein>
    <submittedName>
        <fullName evidence="2">Uncharacterized protein</fullName>
    </submittedName>
</protein>
<evidence type="ECO:0000256" key="1">
    <source>
        <dbReference type="SAM" id="MobiDB-lite"/>
    </source>
</evidence>
<proteinExistence type="predicted"/>
<evidence type="ECO:0000313" key="2">
    <source>
        <dbReference type="EMBL" id="KAF0025703.1"/>
    </source>
</evidence>
<gene>
    <name evidence="2" type="ORF">F2P81_022584</name>
</gene>
<feature type="region of interest" description="Disordered" evidence="1">
    <location>
        <begin position="104"/>
        <end position="129"/>
    </location>
</feature>
<evidence type="ECO:0000313" key="3">
    <source>
        <dbReference type="Proteomes" id="UP000438429"/>
    </source>
</evidence>
<name>A0A6A4RUM7_SCOMX</name>
<dbReference type="EMBL" id="VEVO01000020">
    <property type="protein sequence ID" value="KAF0025703.1"/>
    <property type="molecule type" value="Genomic_DNA"/>
</dbReference>
<feature type="region of interest" description="Disordered" evidence="1">
    <location>
        <begin position="187"/>
        <end position="213"/>
    </location>
</feature>
<dbReference type="AlphaFoldDB" id="A0A6A4RUM7"/>
<accession>A0A6A4RUM7</accession>
<organism evidence="2 3">
    <name type="scientific">Scophthalmus maximus</name>
    <name type="common">Turbot</name>
    <name type="synonym">Psetta maxima</name>
    <dbReference type="NCBI Taxonomy" id="52904"/>
    <lineage>
        <taxon>Eukaryota</taxon>
        <taxon>Metazoa</taxon>
        <taxon>Chordata</taxon>
        <taxon>Craniata</taxon>
        <taxon>Vertebrata</taxon>
        <taxon>Euteleostomi</taxon>
        <taxon>Actinopterygii</taxon>
        <taxon>Neopterygii</taxon>
        <taxon>Teleostei</taxon>
        <taxon>Neoteleostei</taxon>
        <taxon>Acanthomorphata</taxon>
        <taxon>Carangaria</taxon>
        <taxon>Pleuronectiformes</taxon>
        <taxon>Pleuronectoidei</taxon>
        <taxon>Scophthalmidae</taxon>
        <taxon>Scophthalmus</taxon>
    </lineage>
</organism>
<dbReference type="Proteomes" id="UP000438429">
    <property type="component" value="Unassembled WGS sequence"/>
</dbReference>
<reference evidence="2 3" key="1">
    <citation type="submission" date="2019-06" db="EMBL/GenBank/DDBJ databases">
        <title>Draft genomes of female and male turbot (Scophthalmus maximus).</title>
        <authorList>
            <person name="Xu H."/>
            <person name="Xu X.-W."/>
            <person name="Shao C."/>
            <person name="Chen S."/>
        </authorList>
    </citation>
    <scope>NUCLEOTIDE SEQUENCE [LARGE SCALE GENOMIC DNA]</scope>
    <source>
        <strain evidence="2">Ysfricsl-2016a</strain>
        <tissue evidence="2">Blood</tissue>
    </source>
</reference>
<comment type="caution">
    <text evidence="2">The sequence shown here is derived from an EMBL/GenBank/DDBJ whole genome shotgun (WGS) entry which is preliminary data.</text>
</comment>